<evidence type="ECO:0000313" key="2">
    <source>
        <dbReference type="EMBL" id="ASV77049.1"/>
    </source>
</evidence>
<dbReference type="Proteomes" id="UP000215086">
    <property type="component" value="Chromosome"/>
</dbReference>
<evidence type="ECO:0000259" key="1">
    <source>
        <dbReference type="Pfam" id="PF01261"/>
    </source>
</evidence>
<dbReference type="EMBL" id="CP018477">
    <property type="protein sequence ID" value="ASV77049.1"/>
    <property type="molecule type" value="Genomic_DNA"/>
</dbReference>
<organism evidence="2 3">
    <name type="scientific">Thermogutta terrifontis</name>
    <dbReference type="NCBI Taxonomy" id="1331910"/>
    <lineage>
        <taxon>Bacteria</taxon>
        <taxon>Pseudomonadati</taxon>
        <taxon>Planctomycetota</taxon>
        <taxon>Planctomycetia</taxon>
        <taxon>Pirellulales</taxon>
        <taxon>Thermoguttaceae</taxon>
        <taxon>Thermogutta</taxon>
    </lineage>
</organism>
<keyword evidence="3" id="KW-1185">Reference proteome</keyword>
<dbReference type="AlphaFoldDB" id="A0A286RM50"/>
<dbReference type="Pfam" id="PF01261">
    <property type="entry name" value="AP_endonuc_2"/>
    <property type="match status" value="1"/>
</dbReference>
<proteinExistence type="predicted"/>
<gene>
    <name evidence="2" type="ORF">THTE_4448</name>
</gene>
<dbReference type="InterPro" id="IPR050312">
    <property type="entry name" value="IolE/XylAMocC-like"/>
</dbReference>
<dbReference type="KEGG" id="ttf:THTE_4448"/>
<evidence type="ECO:0000313" key="3">
    <source>
        <dbReference type="Proteomes" id="UP000215086"/>
    </source>
</evidence>
<reference evidence="2 3" key="1">
    <citation type="journal article" name="Front. Microbiol.">
        <title>Sugar Metabolism of the First Thermophilic Planctomycete Thermogutta terrifontis: Comparative Genomic and Transcriptomic Approaches.</title>
        <authorList>
            <person name="Elcheninov A.G."/>
            <person name="Menzel P."/>
            <person name="Gudbergsdottir S.R."/>
            <person name="Slesarev A.I."/>
            <person name="Kadnikov V.V."/>
            <person name="Krogh A."/>
            <person name="Bonch-Osmolovskaya E.A."/>
            <person name="Peng X."/>
            <person name="Kublanov I.V."/>
        </authorList>
    </citation>
    <scope>NUCLEOTIDE SEQUENCE [LARGE SCALE GENOMIC DNA]</scope>
    <source>
        <strain evidence="2 3">R1</strain>
    </source>
</reference>
<feature type="domain" description="Xylose isomerase-like TIM barrel" evidence="1">
    <location>
        <begin position="35"/>
        <end position="285"/>
    </location>
</feature>
<dbReference type="Gene3D" id="3.20.20.150">
    <property type="entry name" value="Divalent-metal-dependent TIM barrel enzymes"/>
    <property type="match status" value="1"/>
</dbReference>
<dbReference type="InterPro" id="IPR013022">
    <property type="entry name" value="Xyl_isomerase-like_TIM-brl"/>
</dbReference>
<dbReference type="InterPro" id="IPR036237">
    <property type="entry name" value="Xyl_isomerase-like_sf"/>
</dbReference>
<dbReference type="PANTHER" id="PTHR12110">
    <property type="entry name" value="HYDROXYPYRUVATE ISOMERASE"/>
    <property type="match status" value="1"/>
</dbReference>
<sequence>MQRSSPELEEEPAVEKWPIGVFASIDAGLGVQLPVARELGVPTIHLHTPKKESRTPQRAQEFLQQLKDFGLTITVVFAGFEGESYADIPTTARTVGLVPPDTREERKRELLEIADFAKMLGVDAVGLHVGFIPHDRNDPNYQAVKQALQEACDHCARQGQRIHLETGQETAEALLQFLEDVGRDNLFINFDPANMILYGTGDPIPALKKVGRYVRSVHCKDAKWAAQPGKEWGTEVPFGTGDVNAELFLRTLAEIGYDGPLTIEREIPQEPERQKAEIGHAIRVIQEIKQKIFGSSS</sequence>
<accession>A0A286RM50</accession>
<name>A0A286RM50_9BACT</name>
<dbReference type="SUPFAM" id="SSF51658">
    <property type="entry name" value="Xylose isomerase-like"/>
    <property type="match status" value="1"/>
</dbReference>
<protein>
    <recommendedName>
        <fullName evidence="1">Xylose isomerase-like TIM barrel domain-containing protein</fullName>
    </recommendedName>
</protein>